<dbReference type="SUPFAM" id="SSF101447">
    <property type="entry name" value="Formin homology 2 domain (FH2 domain)"/>
    <property type="match status" value="1"/>
</dbReference>
<gene>
    <name evidence="3" type="ORF">RJ640_030153</name>
</gene>
<protein>
    <submittedName>
        <fullName evidence="3">Uncharacterized protein</fullName>
    </submittedName>
</protein>
<feature type="region of interest" description="Disordered" evidence="2">
    <location>
        <begin position="338"/>
        <end position="606"/>
    </location>
</feature>
<evidence type="ECO:0000313" key="4">
    <source>
        <dbReference type="Proteomes" id="UP001187471"/>
    </source>
</evidence>
<dbReference type="InterPro" id="IPR040265">
    <property type="entry name" value="CHUP1/IPGA1-like"/>
</dbReference>
<evidence type="ECO:0000313" key="3">
    <source>
        <dbReference type="EMBL" id="KAK2969844.1"/>
    </source>
</evidence>
<name>A0AA88QFX6_9ASTE</name>
<keyword evidence="1" id="KW-0175">Coiled coil</keyword>
<proteinExistence type="predicted"/>
<feature type="compositionally biased region" description="Low complexity" evidence="2">
    <location>
        <begin position="416"/>
        <end position="431"/>
    </location>
</feature>
<dbReference type="AlphaFoldDB" id="A0AA88QFX6"/>
<feature type="compositionally biased region" description="Pro residues" evidence="2">
    <location>
        <begin position="523"/>
        <end position="533"/>
    </location>
</feature>
<evidence type="ECO:0000256" key="1">
    <source>
        <dbReference type="ARBA" id="ARBA00023054"/>
    </source>
</evidence>
<feature type="compositionally biased region" description="Pro residues" evidence="2">
    <location>
        <begin position="481"/>
        <end position="515"/>
    </location>
</feature>
<dbReference type="Proteomes" id="UP001187471">
    <property type="component" value="Unassembled WGS sequence"/>
</dbReference>
<feature type="compositionally biased region" description="Basic residues" evidence="2">
    <location>
        <begin position="595"/>
        <end position="606"/>
    </location>
</feature>
<evidence type="ECO:0000256" key="2">
    <source>
        <dbReference type="SAM" id="MobiDB-lite"/>
    </source>
</evidence>
<organism evidence="3 4">
    <name type="scientific">Escallonia rubra</name>
    <dbReference type="NCBI Taxonomy" id="112253"/>
    <lineage>
        <taxon>Eukaryota</taxon>
        <taxon>Viridiplantae</taxon>
        <taxon>Streptophyta</taxon>
        <taxon>Embryophyta</taxon>
        <taxon>Tracheophyta</taxon>
        <taxon>Spermatophyta</taxon>
        <taxon>Magnoliopsida</taxon>
        <taxon>eudicotyledons</taxon>
        <taxon>Gunneridae</taxon>
        <taxon>Pentapetalae</taxon>
        <taxon>asterids</taxon>
        <taxon>campanulids</taxon>
        <taxon>Escalloniales</taxon>
        <taxon>Escalloniaceae</taxon>
        <taxon>Escallonia</taxon>
    </lineage>
</organism>
<keyword evidence="4" id="KW-1185">Reference proteome</keyword>
<sequence>MATAGSCCGVAPLLFRKKVLGYEGKELLETNKSSDAPKNLKESKGLIMRNSCGVAGNFVTMMELRAKILTFRDLLDLPPCVGSASVMELVIGTVKDLHKMFPDTITSISMSETEGTPMRQALNAFCDALKSLGDLWTNGDEWMAKSKSDDLVNKDLEHLALAVLDDMIKVASERLFDMMDEDEEMADYSPPANAFGGAFQESYSDTKTPSSCSPATPTSVLPEIRSSSATVATKGSYAPPLLLPLRVQAVGKLNPIDVKRLSFHMFPHVAAAQDSNLVNKAIEEEKAEIEEKNEPDEVTAEDTMEVDINFKMLEDIQKILMTNLDKITSHKGRYLIGTPNIQPMPSPDNLTKGAMDVELPPPSPPKQLNVAAEVAPPPPSMMSSSAVVSSVPAPPPPPPSASMLSPQEIMSTVPRPLSQSSLSNSQPNSPEEPAPQTKTAGNASMLPPPPPPPPIKTAGSSSMLPPPPPPPAPMTTGVTVAPPPPPPPPPKTSGSVPPPPPPMTSRNMPPPPPPIRTGNMATMPPPPPPPPSVPTGNVTKAPPPPPPPVRSSTGSVPSPPPPMPLTKGAAPPPPMPLAKGAAPPPPPTLGGTKSLRPKKATTKLKRSSQMGNLYRLLKGKVEGSSLDGKSAQGRKGKVGASSGGKQGMADALAEMTKRSAYFQQIEEDVKNHAKAIKEVKIALSSFQTSDMAELLKFHKYVESHLEKLTDETQVWMVLARFEDFPSKKLEALRMAAALYSKLDSIVATLQNWKIVSPLNQLLDKVESYFNKIKGELDTLERTKDDESKKFLSHKIHFDFGILVRIKELMVDVSSSCMELALKERREANAKITEENGGKKKVSAKMLWKAFQFAFRVYTFAGGHDDRADKLTRELAQEIETDPHHD</sequence>
<reference evidence="3" key="1">
    <citation type="submission" date="2022-12" db="EMBL/GenBank/DDBJ databases">
        <title>Draft genome assemblies for two species of Escallonia (Escalloniales).</title>
        <authorList>
            <person name="Chanderbali A."/>
            <person name="Dervinis C."/>
            <person name="Anghel I."/>
            <person name="Soltis D."/>
            <person name="Soltis P."/>
            <person name="Zapata F."/>
        </authorList>
    </citation>
    <scope>NUCLEOTIDE SEQUENCE</scope>
    <source>
        <strain evidence="3">UCBG92.1500</strain>
        <tissue evidence="3">Leaf</tissue>
    </source>
</reference>
<dbReference type="PANTHER" id="PTHR31342">
    <property type="entry name" value="PROTEIN CHUP1, CHLOROPLASTIC"/>
    <property type="match status" value="1"/>
</dbReference>
<feature type="compositionally biased region" description="Pro residues" evidence="2">
    <location>
        <begin position="464"/>
        <end position="473"/>
    </location>
</feature>
<dbReference type="EMBL" id="JAVXUO010002773">
    <property type="protein sequence ID" value="KAK2969844.1"/>
    <property type="molecule type" value="Genomic_DNA"/>
</dbReference>
<comment type="caution">
    <text evidence="3">The sequence shown here is derived from an EMBL/GenBank/DDBJ whole genome shotgun (WGS) entry which is preliminary data.</text>
</comment>
<dbReference type="PANTHER" id="PTHR31342:SF16">
    <property type="entry name" value="TALIN_MIDDLE DOMAIN-CONTAINING PROTEIN"/>
    <property type="match status" value="1"/>
</dbReference>
<feature type="compositionally biased region" description="Low complexity" evidence="2">
    <location>
        <begin position="206"/>
        <end position="219"/>
    </location>
</feature>
<feature type="compositionally biased region" description="Low complexity" evidence="2">
    <location>
        <begin position="381"/>
        <end position="391"/>
    </location>
</feature>
<feature type="compositionally biased region" description="Pro residues" evidence="2">
    <location>
        <begin position="557"/>
        <end position="588"/>
    </location>
</feature>
<accession>A0AA88QFX6</accession>
<feature type="compositionally biased region" description="Pro residues" evidence="2">
    <location>
        <begin position="446"/>
        <end position="455"/>
    </location>
</feature>
<feature type="region of interest" description="Disordered" evidence="2">
    <location>
        <begin position="198"/>
        <end position="220"/>
    </location>
</feature>
<feature type="region of interest" description="Disordered" evidence="2">
    <location>
        <begin position="623"/>
        <end position="645"/>
    </location>
</feature>